<name>A0ACB9HC42_9ASTR</name>
<dbReference type="EMBL" id="CM042029">
    <property type="protein sequence ID" value="KAI3793003.1"/>
    <property type="molecule type" value="Genomic_DNA"/>
</dbReference>
<proteinExistence type="predicted"/>
<reference evidence="1 2" key="2">
    <citation type="journal article" date="2022" name="Mol. Ecol. Resour.">
        <title>The genomes of chicory, endive, great burdock and yacon provide insights into Asteraceae paleo-polyploidization history and plant inulin production.</title>
        <authorList>
            <person name="Fan W."/>
            <person name="Wang S."/>
            <person name="Wang H."/>
            <person name="Wang A."/>
            <person name="Jiang F."/>
            <person name="Liu H."/>
            <person name="Zhao H."/>
            <person name="Xu D."/>
            <person name="Zhang Y."/>
        </authorList>
    </citation>
    <scope>NUCLEOTIDE SEQUENCE [LARGE SCALE GENOMIC DNA]</scope>
    <source>
        <strain evidence="2">cv. Yunnan</strain>
        <tissue evidence="1">Leaves</tissue>
    </source>
</reference>
<organism evidence="1 2">
    <name type="scientific">Smallanthus sonchifolius</name>
    <dbReference type="NCBI Taxonomy" id="185202"/>
    <lineage>
        <taxon>Eukaryota</taxon>
        <taxon>Viridiplantae</taxon>
        <taxon>Streptophyta</taxon>
        <taxon>Embryophyta</taxon>
        <taxon>Tracheophyta</taxon>
        <taxon>Spermatophyta</taxon>
        <taxon>Magnoliopsida</taxon>
        <taxon>eudicotyledons</taxon>
        <taxon>Gunneridae</taxon>
        <taxon>Pentapetalae</taxon>
        <taxon>asterids</taxon>
        <taxon>campanulids</taxon>
        <taxon>Asterales</taxon>
        <taxon>Asteraceae</taxon>
        <taxon>Asteroideae</taxon>
        <taxon>Heliantheae alliance</taxon>
        <taxon>Millerieae</taxon>
        <taxon>Smallanthus</taxon>
    </lineage>
</organism>
<evidence type="ECO:0000313" key="1">
    <source>
        <dbReference type="EMBL" id="KAI3793003.1"/>
    </source>
</evidence>
<keyword evidence="2" id="KW-1185">Reference proteome</keyword>
<protein>
    <submittedName>
        <fullName evidence="1">Uncharacterized protein</fullName>
    </submittedName>
</protein>
<comment type="caution">
    <text evidence="1">The sequence shown here is derived from an EMBL/GenBank/DDBJ whole genome shotgun (WGS) entry which is preliminary data.</text>
</comment>
<dbReference type="Proteomes" id="UP001056120">
    <property type="component" value="Linkage Group LG12"/>
</dbReference>
<reference evidence="2" key="1">
    <citation type="journal article" date="2022" name="Mol. Ecol. Resour.">
        <title>The genomes of chicory, endive, great burdock and yacon provide insights into Asteraceae palaeo-polyploidization history and plant inulin production.</title>
        <authorList>
            <person name="Fan W."/>
            <person name="Wang S."/>
            <person name="Wang H."/>
            <person name="Wang A."/>
            <person name="Jiang F."/>
            <person name="Liu H."/>
            <person name="Zhao H."/>
            <person name="Xu D."/>
            <person name="Zhang Y."/>
        </authorList>
    </citation>
    <scope>NUCLEOTIDE SEQUENCE [LARGE SCALE GENOMIC DNA]</scope>
    <source>
        <strain evidence="2">cv. Yunnan</strain>
    </source>
</reference>
<sequence>MESATVVLYPDPTIGHLVSMVEFGKLIHTKLSVIILIIPTPNETAAKYINTVTPSITFHHLPTNIIPPDFSSDHVDRAFGIPELYNPLVHQALVTISEKSTIKAVILDFFTNAAFQVSKNLLHLPTYYFFTGGASLLCVFLNIPTLHNTKDSNTNYFDVPGVPPIHASDLPPVIIQENNFINTSINMANSRGIILNTFTGFEKRAVDTLRDPEGVTPPIYLIGPLIASGDDTDHECLKWLKTQASKSVVFLCFGSMGVFKKQQLKEIAVGLERSGHRFLWVVHPDDENESNSGELDDILPEGFLTGTRDKGLVVKDWAPQQAVLSHGSVGVFVAVGVKMSVDGFVTAREVKEKVRELIAGEEGKGMRERVLEMSGRAKAAVDDGGSSLVELFKLTHPWVAG</sequence>
<accession>A0ACB9HC42</accession>
<evidence type="ECO:0000313" key="2">
    <source>
        <dbReference type="Proteomes" id="UP001056120"/>
    </source>
</evidence>
<gene>
    <name evidence="1" type="ORF">L1987_35615</name>
</gene>